<gene>
    <name evidence="1" type="ORF">METZ01_LOCUS322967</name>
</gene>
<sequence length="29" mass="3449">MMQTMDVVIPVFNEEDCLSELYERLCALR</sequence>
<reference evidence="1" key="1">
    <citation type="submission" date="2018-05" db="EMBL/GenBank/DDBJ databases">
        <authorList>
            <person name="Lanie J.A."/>
            <person name="Ng W.-L."/>
            <person name="Kazmierczak K.M."/>
            <person name="Andrzejewski T.M."/>
            <person name="Davidsen T.M."/>
            <person name="Wayne K.J."/>
            <person name="Tettelin H."/>
            <person name="Glass J.I."/>
            <person name="Rusch D."/>
            <person name="Podicherti R."/>
            <person name="Tsui H.-C.T."/>
            <person name="Winkler M.E."/>
        </authorList>
    </citation>
    <scope>NUCLEOTIDE SEQUENCE</scope>
</reference>
<dbReference type="EMBL" id="UINC01105856">
    <property type="protein sequence ID" value="SVC70113.1"/>
    <property type="molecule type" value="Genomic_DNA"/>
</dbReference>
<name>A0A382P9N4_9ZZZZ</name>
<protein>
    <submittedName>
        <fullName evidence="1">Uncharacterized protein</fullName>
    </submittedName>
</protein>
<feature type="non-terminal residue" evidence="1">
    <location>
        <position position="29"/>
    </location>
</feature>
<organism evidence="1">
    <name type="scientific">marine metagenome</name>
    <dbReference type="NCBI Taxonomy" id="408172"/>
    <lineage>
        <taxon>unclassified sequences</taxon>
        <taxon>metagenomes</taxon>
        <taxon>ecological metagenomes</taxon>
    </lineage>
</organism>
<accession>A0A382P9N4</accession>
<evidence type="ECO:0000313" key="1">
    <source>
        <dbReference type="EMBL" id="SVC70113.1"/>
    </source>
</evidence>
<proteinExistence type="predicted"/>
<dbReference type="AlphaFoldDB" id="A0A382P9N4"/>